<dbReference type="InterPro" id="IPR006578">
    <property type="entry name" value="MADF-dom"/>
</dbReference>
<feature type="domain" description="MADF" evidence="1">
    <location>
        <begin position="9"/>
        <end position="93"/>
    </location>
</feature>
<gene>
    <name evidence="2" type="ORF">g.5071</name>
</gene>
<reference evidence="2" key="1">
    <citation type="submission" date="2015-12" db="EMBL/GenBank/DDBJ databases">
        <title>De novo transcriptome assembly of four potential Pierce s Disease insect vectors from Arizona vineyards.</title>
        <authorList>
            <person name="Tassone E.E."/>
        </authorList>
    </citation>
    <scope>NUCLEOTIDE SEQUENCE</scope>
</reference>
<evidence type="ECO:0000313" key="2">
    <source>
        <dbReference type="EMBL" id="JAS15895.1"/>
    </source>
</evidence>
<protein>
    <recommendedName>
        <fullName evidence="1">MADF domain-containing protein</fullName>
    </recommendedName>
</protein>
<evidence type="ECO:0000259" key="1">
    <source>
        <dbReference type="PROSITE" id="PS51029"/>
    </source>
</evidence>
<accession>A0A1B6CRF6</accession>
<dbReference type="Pfam" id="PF10545">
    <property type="entry name" value="MADF_DNA_bdg"/>
    <property type="match status" value="1"/>
</dbReference>
<sequence length="156" mass="18734">MDNHEMIRQLLKCYETKRLLRDSKHHEYYNKNKREDLWREISQPMKLPVKDLKKKMTSLLRSHRRERSKENKSQVTGSGMFLLSQRFNSCSLKTNKILSCVHNCECTGLLLGCMTFSSESSQYYDILCCYDFCFYDNDCKINYWLHWVPREGHLSK</sequence>
<dbReference type="AlphaFoldDB" id="A0A1B6CRF6"/>
<dbReference type="EMBL" id="GEDC01021403">
    <property type="protein sequence ID" value="JAS15895.1"/>
    <property type="molecule type" value="Transcribed_RNA"/>
</dbReference>
<organism evidence="2">
    <name type="scientific">Clastoptera arizonana</name>
    <name type="common">Arizona spittle bug</name>
    <dbReference type="NCBI Taxonomy" id="38151"/>
    <lineage>
        <taxon>Eukaryota</taxon>
        <taxon>Metazoa</taxon>
        <taxon>Ecdysozoa</taxon>
        <taxon>Arthropoda</taxon>
        <taxon>Hexapoda</taxon>
        <taxon>Insecta</taxon>
        <taxon>Pterygota</taxon>
        <taxon>Neoptera</taxon>
        <taxon>Paraneoptera</taxon>
        <taxon>Hemiptera</taxon>
        <taxon>Auchenorrhyncha</taxon>
        <taxon>Cercopoidea</taxon>
        <taxon>Clastopteridae</taxon>
        <taxon>Clastoptera</taxon>
    </lineage>
</organism>
<name>A0A1B6CRF6_9HEMI</name>
<dbReference type="PROSITE" id="PS51029">
    <property type="entry name" value="MADF"/>
    <property type="match status" value="1"/>
</dbReference>
<proteinExistence type="predicted"/>